<evidence type="ECO:0000256" key="6">
    <source>
        <dbReference type="ARBA" id="ARBA00023136"/>
    </source>
</evidence>
<dbReference type="SUPFAM" id="SSF103473">
    <property type="entry name" value="MFS general substrate transporter"/>
    <property type="match status" value="1"/>
</dbReference>
<keyword evidence="5 7" id="KW-1133">Transmembrane helix</keyword>
<proteinExistence type="predicted"/>
<dbReference type="Proteomes" id="UP000218775">
    <property type="component" value="Unassembled WGS sequence"/>
</dbReference>
<dbReference type="PANTHER" id="PTHR23517:SF15">
    <property type="entry name" value="PROTON-DEPENDENT OLIGOPEPTIDE FAMILY TRANSPORT PROTEIN"/>
    <property type="match status" value="1"/>
</dbReference>
<feature type="transmembrane region" description="Helical" evidence="7">
    <location>
        <begin position="130"/>
        <end position="150"/>
    </location>
</feature>
<feature type="transmembrane region" description="Helical" evidence="7">
    <location>
        <begin position="188"/>
        <end position="207"/>
    </location>
</feature>
<feature type="transmembrane region" description="Helical" evidence="7">
    <location>
        <begin position="390"/>
        <end position="412"/>
    </location>
</feature>
<feature type="domain" description="Major facilitator superfamily (MFS) profile" evidence="8">
    <location>
        <begin position="33"/>
        <end position="444"/>
    </location>
</feature>
<evidence type="ECO:0000256" key="5">
    <source>
        <dbReference type="ARBA" id="ARBA00022989"/>
    </source>
</evidence>
<dbReference type="Gene3D" id="1.20.1250.20">
    <property type="entry name" value="MFS general substrate transporter like domains"/>
    <property type="match status" value="2"/>
</dbReference>
<evidence type="ECO:0000256" key="2">
    <source>
        <dbReference type="ARBA" id="ARBA00022448"/>
    </source>
</evidence>
<sequence length="452" mass="50922">MVRICSYSTIVKKRLTQAMPHPMKLFSHKHPFAMYLLSLTMLFYRFSFYGVGLLLVLFLIKHYHYSVKEATHLFALFTGLSFLMPILGGFIGDRWNFKSPPILGAIITAAGCFLLSVLSTSLILPGLILVGMGSGLFVPSIYTILGKLYVKNHYLREGGFSIFYSISTAGLFLSMLILGAIQTVSWRMTFFIAGISSLVSIIPYFFALNQIKDITIKARFFIKKKDDPHKFPLKKHEKDRIVVIFILVLCSIIFWIGYSQIGSSMTLFILKYTQREIGQFSIPTPWFISLNNLFVILFAFPLSYLYLFLRKIRSSATPPEKTAISLFFMGLAFVLMERASRFIPVDAVSADVNPYFLVFSLALLALAELFLAPIGLSLVTGISPHRFRGLLTGFYFSCTGIGFFLGGALSGLMPQLSLTSFFDIFIFLAFIPALILLIFSKKLDSMRHANFL</sequence>
<feature type="transmembrane region" description="Helical" evidence="7">
    <location>
        <begin position="321"/>
        <end position="343"/>
    </location>
</feature>
<feature type="transmembrane region" description="Helical" evidence="7">
    <location>
        <begin position="418"/>
        <end position="439"/>
    </location>
</feature>
<accession>A0A2A4X752</accession>
<evidence type="ECO:0000259" key="8">
    <source>
        <dbReference type="PROSITE" id="PS50850"/>
    </source>
</evidence>
<evidence type="ECO:0000256" key="4">
    <source>
        <dbReference type="ARBA" id="ARBA00022692"/>
    </source>
</evidence>
<dbReference type="EMBL" id="NVUK01000008">
    <property type="protein sequence ID" value="PCI78141.1"/>
    <property type="molecule type" value="Genomic_DNA"/>
</dbReference>
<keyword evidence="4 7" id="KW-0812">Transmembrane</keyword>
<dbReference type="Pfam" id="PF00854">
    <property type="entry name" value="PTR2"/>
    <property type="match status" value="2"/>
</dbReference>
<feature type="transmembrane region" description="Helical" evidence="7">
    <location>
        <begin position="103"/>
        <end position="124"/>
    </location>
</feature>
<keyword evidence="2" id="KW-0813">Transport</keyword>
<organism evidence="9 10">
    <name type="scientific">Aerophobetes bacterium</name>
    <dbReference type="NCBI Taxonomy" id="2030807"/>
    <lineage>
        <taxon>Bacteria</taxon>
        <taxon>Candidatus Aerophobota</taxon>
    </lineage>
</organism>
<keyword evidence="6 7" id="KW-0472">Membrane</keyword>
<dbReference type="InterPro" id="IPR000109">
    <property type="entry name" value="POT_fam"/>
</dbReference>
<feature type="transmembrane region" description="Helical" evidence="7">
    <location>
        <begin position="162"/>
        <end position="182"/>
    </location>
</feature>
<comment type="caution">
    <text evidence="9">The sequence shown here is derived from an EMBL/GenBank/DDBJ whole genome shotgun (WGS) entry which is preliminary data.</text>
</comment>
<dbReference type="PANTHER" id="PTHR23517">
    <property type="entry name" value="RESISTANCE PROTEIN MDTM, PUTATIVE-RELATED-RELATED"/>
    <property type="match status" value="1"/>
</dbReference>
<dbReference type="InterPro" id="IPR036259">
    <property type="entry name" value="MFS_trans_sf"/>
</dbReference>
<dbReference type="InterPro" id="IPR050171">
    <property type="entry name" value="MFS_Transporters"/>
</dbReference>
<feature type="transmembrane region" description="Helical" evidence="7">
    <location>
        <begin position="355"/>
        <end position="378"/>
    </location>
</feature>
<gene>
    <name evidence="9" type="ORF">COB21_01350</name>
</gene>
<dbReference type="AlphaFoldDB" id="A0A2A4X752"/>
<evidence type="ECO:0000256" key="1">
    <source>
        <dbReference type="ARBA" id="ARBA00004651"/>
    </source>
</evidence>
<dbReference type="GO" id="GO:0005886">
    <property type="term" value="C:plasma membrane"/>
    <property type="evidence" value="ECO:0007669"/>
    <property type="project" value="UniProtKB-SubCell"/>
</dbReference>
<dbReference type="PROSITE" id="PS50850">
    <property type="entry name" value="MFS"/>
    <property type="match status" value="1"/>
</dbReference>
<dbReference type="GO" id="GO:0022857">
    <property type="term" value="F:transmembrane transporter activity"/>
    <property type="evidence" value="ECO:0007669"/>
    <property type="project" value="InterPro"/>
</dbReference>
<evidence type="ECO:0000313" key="9">
    <source>
        <dbReference type="EMBL" id="PCI78141.1"/>
    </source>
</evidence>
<comment type="subcellular location">
    <subcellularLocation>
        <location evidence="1">Cell membrane</location>
        <topology evidence="1">Multi-pass membrane protein</topology>
    </subcellularLocation>
</comment>
<dbReference type="InterPro" id="IPR020846">
    <property type="entry name" value="MFS_dom"/>
</dbReference>
<feature type="transmembrane region" description="Helical" evidence="7">
    <location>
        <begin position="241"/>
        <end position="258"/>
    </location>
</feature>
<protein>
    <recommendedName>
        <fullName evidence="8">Major facilitator superfamily (MFS) profile domain-containing protein</fullName>
    </recommendedName>
</protein>
<reference evidence="10" key="1">
    <citation type="submission" date="2017-08" db="EMBL/GenBank/DDBJ databases">
        <title>A dynamic microbial community with high functional redundancy inhabits the cold, oxic subseafloor aquifer.</title>
        <authorList>
            <person name="Tully B.J."/>
            <person name="Wheat C.G."/>
            <person name="Glazer B.T."/>
            <person name="Huber J.A."/>
        </authorList>
    </citation>
    <scope>NUCLEOTIDE SEQUENCE [LARGE SCALE GENOMIC DNA]</scope>
</reference>
<evidence type="ECO:0000256" key="7">
    <source>
        <dbReference type="SAM" id="Phobius"/>
    </source>
</evidence>
<name>A0A2A4X752_UNCAE</name>
<feature type="transmembrane region" description="Helical" evidence="7">
    <location>
        <begin position="72"/>
        <end position="91"/>
    </location>
</feature>
<feature type="transmembrane region" description="Helical" evidence="7">
    <location>
        <begin position="32"/>
        <end position="60"/>
    </location>
</feature>
<keyword evidence="3" id="KW-1003">Cell membrane</keyword>
<evidence type="ECO:0000313" key="10">
    <source>
        <dbReference type="Proteomes" id="UP000218775"/>
    </source>
</evidence>
<evidence type="ECO:0000256" key="3">
    <source>
        <dbReference type="ARBA" id="ARBA00022475"/>
    </source>
</evidence>
<feature type="transmembrane region" description="Helical" evidence="7">
    <location>
        <begin position="286"/>
        <end position="309"/>
    </location>
</feature>